<evidence type="ECO:0000256" key="2">
    <source>
        <dbReference type="SAM" id="Phobius"/>
    </source>
</evidence>
<feature type="compositionally biased region" description="Low complexity" evidence="1">
    <location>
        <begin position="1096"/>
        <end position="1105"/>
    </location>
</feature>
<dbReference type="AlphaFoldDB" id="A0A2T3A5P8"/>
<accession>A0A2T3A5P8</accession>
<gene>
    <name evidence="3" type="ORF">BD289DRAFT_453873</name>
</gene>
<keyword evidence="2" id="KW-1133">Transmembrane helix</keyword>
<feature type="compositionally biased region" description="Pro residues" evidence="1">
    <location>
        <begin position="124"/>
        <end position="133"/>
    </location>
</feature>
<organism evidence="3 4">
    <name type="scientific">Coniella lustricola</name>
    <dbReference type="NCBI Taxonomy" id="2025994"/>
    <lineage>
        <taxon>Eukaryota</taxon>
        <taxon>Fungi</taxon>
        <taxon>Dikarya</taxon>
        <taxon>Ascomycota</taxon>
        <taxon>Pezizomycotina</taxon>
        <taxon>Sordariomycetes</taxon>
        <taxon>Sordariomycetidae</taxon>
        <taxon>Diaporthales</taxon>
        <taxon>Schizoparmaceae</taxon>
        <taxon>Coniella</taxon>
    </lineage>
</organism>
<feature type="compositionally biased region" description="Low complexity" evidence="1">
    <location>
        <begin position="88"/>
        <end position="123"/>
    </location>
</feature>
<dbReference type="EMBL" id="KZ678461">
    <property type="protein sequence ID" value="PSR83351.1"/>
    <property type="molecule type" value="Genomic_DNA"/>
</dbReference>
<dbReference type="OrthoDB" id="4158994at2759"/>
<proteinExistence type="predicted"/>
<feature type="region of interest" description="Disordered" evidence="1">
    <location>
        <begin position="1028"/>
        <end position="1113"/>
    </location>
</feature>
<feature type="transmembrane region" description="Helical" evidence="2">
    <location>
        <begin position="243"/>
        <end position="270"/>
    </location>
</feature>
<reference evidence="3 4" key="1">
    <citation type="journal article" date="2018" name="Mycol. Prog.">
        <title>Coniella lustricola, a new species from submerged detritus.</title>
        <authorList>
            <person name="Raudabaugh D.B."/>
            <person name="Iturriaga T."/>
            <person name="Carver A."/>
            <person name="Mondo S."/>
            <person name="Pangilinan J."/>
            <person name="Lipzen A."/>
            <person name="He G."/>
            <person name="Amirebrahimi M."/>
            <person name="Grigoriev I.V."/>
            <person name="Miller A.N."/>
        </authorList>
    </citation>
    <scope>NUCLEOTIDE SEQUENCE [LARGE SCALE GENOMIC DNA]</scope>
    <source>
        <strain evidence="3 4">B22-T-1</strain>
    </source>
</reference>
<keyword evidence="2" id="KW-0812">Transmembrane</keyword>
<feature type="compositionally biased region" description="Polar residues" evidence="1">
    <location>
        <begin position="457"/>
        <end position="472"/>
    </location>
</feature>
<feature type="region of interest" description="Disordered" evidence="1">
    <location>
        <begin position="554"/>
        <end position="574"/>
    </location>
</feature>
<feature type="transmembrane region" description="Helical" evidence="2">
    <location>
        <begin position="290"/>
        <end position="310"/>
    </location>
</feature>
<feature type="compositionally biased region" description="Basic residues" evidence="1">
    <location>
        <begin position="473"/>
        <end position="483"/>
    </location>
</feature>
<evidence type="ECO:0000313" key="4">
    <source>
        <dbReference type="Proteomes" id="UP000241462"/>
    </source>
</evidence>
<evidence type="ECO:0008006" key="5">
    <source>
        <dbReference type="Google" id="ProtNLM"/>
    </source>
</evidence>
<dbReference type="Proteomes" id="UP000241462">
    <property type="component" value="Unassembled WGS sequence"/>
</dbReference>
<feature type="region of interest" description="Disordered" evidence="1">
    <location>
        <begin position="929"/>
        <end position="1000"/>
    </location>
</feature>
<feature type="region of interest" description="Disordered" evidence="1">
    <location>
        <begin position="453"/>
        <end position="483"/>
    </location>
</feature>
<name>A0A2T3A5P8_9PEZI</name>
<protein>
    <recommendedName>
        <fullName evidence="5">Ubiquitination network signaling protein acrB</fullName>
    </recommendedName>
</protein>
<sequence length="1113" mass="120596">MTLLAPESERSSFHERWCWLAGRLAGWQKCLGNKHARLSHRMPRASSAKRQQGAASNREIRHDNGLVGPAKRTVSKKKSKNEIGLDGSSRTTASPSSAPTNSQQQLQQQQSHDQPLSSPESAAPLPPPSPLPSVPSASLADGNGHVNGYAKHNNNSTTHDDDIMSAANPTRRPSLAAYSETSSFESVSVAANLQAVAAATTPTEEFHRRIDVNAAKNNNVHRDTGPLDLAFSVLRSCPLHDTIAILIILMQLSPFALSSIYTLFTLLTFVPPPTTNSGLSVTEIFDGFGAPNLWTLVGLDVFFLIVFAFMPLQDLILEFAQVVVAMTLGGGASSRGGTTHNIFLCVGIVLLGHFGQNQVLARYSSNFRHLLGTSWGSPDADDPLEHGPSAYERKVPRGLFRSVLAIHILVQGLVRYVRDWYLRREKRDLLSQSQLDPEAAKTPTLAVDAALEGGLTPTDTDPNRQATSSTASTKKRRKQSHQVRIRQPLWAALASTKIVMVKEYELSQATQESAGSNATDIHNLGNAPFYTQAGQIWIAYVGCDEFCFNTSHFLDPPPTQDPQDESNGRGSSYIDKSKPFFVRVNNAIWQPTRINAVENGEEDGAVGTKWTGDIYGLTPMSNYECEFVSTRTGEVIFSTSIRTIPAKTKDTDTAKTGAPRTQYRHESPATTLRTSIAGLEAKLSDEKAKLKSSRKENHRKTNGVKKDIDRLTSQVQSAGGSDDRLRQKVAQNTTQQKQAEQATEDLQTQLKELQTIPEDVLSGYRAKQTRYNSEKGHFDEARTAFKRFNSTMEKETKGLDDEQTSLSAKRNKIAARLAKVDGEHARITDANARGLDEAERRRQEIANFEGEMARREKEYAHRAAVSYARNQDKQQEAGNLSAMLDSVLKTFKQPDYPAYYERQEPSVFNIPVAAASQWPQYAQNPLWSPSPPATLPPSTLGGTAPVNPLYTQSAFPQYQASGGPQPRHKSRGRSSSMLSDISGFTQSTNEDDEGGNSGASKNASCGNLNAASVLGAIGSGSSINVNAPPFLPPGAPQPHSGHASPFAQYSKPIGGGMRNPPGFPPFPQRGIVRKGSGYGYGFASGGSGSGSGGSMHSGSGSSQGSNKDPASPV</sequence>
<evidence type="ECO:0000313" key="3">
    <source>
        <dbReference type="EMBL" id="PSR83351.1"/>
    </source>
</evidence>
<dbReference type="STRING" id="2025994.A0A2T3A5P8"/>
<feature type="compositionally biased region" description="Polar residues" evidence="1">
    <location>
        <begin position="973"/>
        <end position="988"/>
    </location>
</feature>
<feature type="compositionally biased region" description="Low complexity" evidence="1">
    <location>
        <begin position="730"/>
        <end position="741"/>
    </location>
</feature>
<feature type="compositionally biased region" description="Gly residues" evidence="1">
    <location>
        <begin position="1076"/>
        <end position="1095"/>
    </location>
</feature>
<feature type="region of interest" description="Disordered" evidence="1">
    <location>
        <begin position="684"/>
        <end position="745"/>
    </location>
</feature>
<dbReference type="InParanoid" id="A0A2T3A5P8"/>
<evidence type="ECO:0000256" key="1">
    <source>
        <dbReference type="SAM" id="MobiDB-lite"/>
    </source>
</evidence>
<keyword evidence="2" id="KW-0472">Membrane</keyword>
<feature type="region of interest" description="Disordered" evidence="1">
    <location>
        <begin position="649"/>
        <end position="670"/>
    </location>
</feature>
<keyword evidence="4" id="KW-1185">Reference proteome</keyword>
<feature type="compositionally biased region" description="Basic and acidic residues" evidence="1">
    <location>
        <begin position="684"/>
        <end position="695"/>
    </location>
</feature>
<feature type="compositionally biased region" description="Polar residues" evidence="1">
    <location>
        <begin position="949"/>
        <end position="962"/>
    </location>
</feature>
<feature type="region of interest" description="Disordered" evidence="1">
    <location>
        <begin position="38"/>
        <end position="177"/>
    </location>
</feature>